<sequence>MCSHPFRFILGAAAAPNLIHLWTLIKTLSPYCAKDFGGTLQSKHRCRLATFLIPPALTLFNHRASRNSCCGHYWSRHAIVEIHSISSTLYIIHDRLFSISTNL</sequence>
<evidence type="ECO:0000256" key="1">
    <source>
        <dbReference type="SAM" id="SignalP"/>
    </source>
</evidence>
<accession>A0A6A4GEA1</accession>
<dbReference type="AlphaFoldDB" id="A0A6A4GEA1"/>
<evidence type="ECO:0008006" key="4">
    <source>
        <dbReference type="Google" id="ProtNLM"/>
    </source>
</evidence>
<feature type="signal peptide" evidence="1">
    <location>
        <begin position="1"/>
        <end position="21"/>
    </location>
</feature>
<evidence type="ECO:0000313" key="3">
    <source>
        <dbReference type="Proteomes" id="UP000799118"/>
    </source>
</evidence>
<feature type="chain" id="PRO_5025473362" description="Secreted protein" evidence="1">
    <location>
        <begin position="22"/>
        <end position="103"/>
    </location>
</feature>
<keyword evidence="1" id="KW-0732">Signal</keyword>
<dbReference type="Proteomes" id="UP000799118">
    <property type="component" value="Unassembled WGS sequence"/>
</dbReference>
<dbReference type="EMBL" id="ML770310">
    <property type="protein sequence ID" value="KAE9383834.1"/>
    <property type="molecule type" value="Genomic_DNA"/>
</dbReference>
<protein>
    <recommendedName>
        <fullName evidence="4">Secreted protein</fullName>
    </recommendedName>
</protein>
<gene>
    <name evidence="2" type="ORF">BT96DRAFT_711348</name>
</gene>
<proteinExistence type="predicted"/>
<name>A0A6A4GEA1_9AGAR</name>
<reference evidence="2" key="1">
    <citation type="journal article" date="2019" name="Environ. Microbiol.">
        <title>Fungal ecological strategies reflected in gene transcription - a case study of two litter decomposers.</title>
        <authorList>
            <person name="Barbi F."/>
            <person name="Kohler A."/>
            <person name="Barry K."/>
            <person name="Baskaran P."/>
            <person name="Daum C."/>
            <person name="Fauchery L."/>
            <person name="Ihrmark K."/>
            <person name="Kuo A."/>
            <person name="LaButti K."/>
            <person name="Lipzen A."/>
            <person name="Morin E."/>
            <person name="Grigoriev I.V."/>
            <person name="Henrissat B."/>
            <person name="Lindahl B."/>
            <person name="Martin F."/>
        </authorList>
    </citation>
    <scope>NUCLEOTIDE SEQUENCE</scope>
    <source>
        <strain evidence="2">JB14</strain>
    </source>
</reference>
<evidence type="ECO:0000313" key="2">
    <source>
        <dbReference type="EMBL" id="KAE9383834.1"/>
    </source>
</evidence>
<organism evidence="2 3">
    <name type="scientific">Gymnopus androsaceus JB14</name>
    <dbReference type="NCBI Taxonomy" id="1447944"/>
    <lineage>
        <taxon>Eukaryota</taxon>
        <taxon>Fungi</taxon>
        <taxon>Dikarya</taxon>
        <taxon>Basidiomycota</taxon>
        <taxon>Agaricomycotina</taxon>
        <taxon>Agaricomycetes</taxon>
        <taxon>Agaricomycetidae</taxon>
        <taxon>Agaricales</taxon>
        <taxon>Marasmiineae</taxon>
        <taxon>Omphalotaceae</taxon>
        <taxon>Gymnopus</taxon>
    </lineage>
</organism>
<keyword evidence="3" id="KW-1185">Reference proteome</keyword>